<proteinExistence type="predicted"/>
<dbReference type="EMBL" id="LS483254">
    <property type="protein sequence ID" value="SQD92792.1"/>
    <property type="molecule type" value="Genomic_DNA"/>
</dbReference>
<sequence>MGEPHYTRDQLSSRMGRRRRRGHDEGEKGGQAEAAEEAVRRLAPSVRETLVCDQYSGWGAESPHLLAEAAGAAGCAQAIAI</sequence>
<protein>
    <submittedName>
        <fullName evidence="2">Uncharacterized protein</fullName>
    </submittedName>
</protein>
<dbReference type="Proteomes" id="UP000249818">
    <property type="component" value="Chromosome BARAN1"/>
</dbReference>
<reference evidence="3" key="1">
    <citation type="submission" date="2018-05" db="EMBL/GenBank/DDBJ databases">
        <authorList>
            <person name="Hao L."/>
        </authorList>
    </citation>
    <scope>NUCLEOTIDE SEQUENCE [LARGE SCALE GENOMIC DNA]</scope>
</reference>
<feature type="region of interest" description="Disordered" evidence="1">
    <location>
        <begin position="1"/>
        <end position="40"/>
    </location>
</feature>
<evidence type="ECO:0000256" key="1">
    <source>
        <dbReference type="SAM" id="MobiDB-lite"/>
    </source>
</evidence>
<dbReference type="AlphaFoldDB" id="A0A2X3KK46"/>
<keyword evidence="3" id="KW-1185">Reference proteome</keyword>
<gene>
    <name evidence="2" type="ORF">BARAN1_0768</name>
</gene>
<name>A0A2X3KK46_9BACT</name>
<dbReference type="KEGG" id="bana:BARAN1_0768"/>
<evidence type="ECO:0000313" key="2">
    <source>
        <dbReference type="EMBL" id="SQD92792.1"/>
    </source>
</evidence>
<organism evidence="2 3">
    <name type="scientific">Candidatus Bipolaricaulis anaerobius</name>
    <dbReference type="NCBI Taxonomy" id="2026885"/>
    <lineage>
        <taxon>Bacteria</taxon>
        <taxon>Candidatus Bipolaricaulota</taxon>
        <taxon>Candidatus Bipolaricaulia</taxon>
        <taxon>Candidatus Bipolaricaulales</taxon>
        <taxon>Candidatus Bipolaricaulaceae</taxon>
        <taxon>Candidatus Bipolaricaulis</taxon>
    </lineage>
</organism>
<evidence type="ECO:0000313" key="3">
    <source>
        <dbReference type="Proteomes" id="UP000249818"/>
    </source>
</evidence>
<accession>A0A2X3KK46</accession>